<comment type="caution">
    <text evidence="1">The sequence shown here is derived from an EMBL/GenBank/DDBJ whole genome shotgun (WGS) entry which is preliminary data.</text>
</comment>
<name>A0AAU9IED9_9CILI</name>
<keyword evidence="2" id="KW-1185">Reference proteome</keyword>
<evidence type="ECO:0000313" key="2">
    <source>
        <dbReference type="Proteomes" id="UP001162131"/>
    </source>
</evidence>
<dbReference type="AlphaFoldDB" id="A0AAU9IED9"/>
<reference evidence="1" key="1">
    <citation type="submission" date="2021-09" db="EMBL/GenBank/DDBJ databases">
        <authorList>
            <consortium name="AG Swart"/>
            <person name="Singh M."/>
            <person name="Singh A."/>
            <person name="Seah K."/>
            <person name="Emmerich C."/>
        </authorList>
    </citation>
    <scope>NUCLEOTIDE SEQUENCE</scope>
    <source>
        <strain evidence="1">ATCC30299</strain>
    </source>
</reference>
<dbReference type="Proteomes" id="UP001162131">
    <property type="component" value="Unassembled WGS sequence"/>
</dbReference>
<dbReference type="EMBL" id="CAJZBQ010000009">
    <property type="protein sequence ID" value="CAG9312781.1"/>
    <property type="molecule type" value="Genomic_DNA"/>
</dbReference>
<accession>A0AAU9IED9</accession>
<proteinExistence type="predicted"/>
<sequence>MISNSFNSLHSLSKEENTVDFFIKTLAMSEYDFRSILYGLYVSIHSPICLLLSHHSEGGWVAIVYYCVNNSIKKILNKQ</sequence>
<evidence type="ECO:0000313" key="1">
    <source>
        <dbReference type="EMBL" id="CAG9312781.1"/>
    </source>
</evidence>
<organism evidence="1 2">
    <name type="scientific">Blepharisma stoltei</name>
    <dbReference type="NCBI Taxonomy" id="1481888"/>
    <lineage>
        <taxon>Eukaryota</taxon>
        <taxon>Sar</taxon>
        <taxon>Alveolata</taxon>
        <taxon>Ciliophora</taxon>
        <taxon>Postciliodesmatophora</taxon>
        <taxon>Heterotrichea</taxon>
        <taxon>Heterotrichida</taxon>
        <taxon>Blepharismidae</taxon>
        <taxon>Blepharisma</taxon>
    </lineage>
</organism>
<gene>
    <name evidence="1" type="ORF">BSTOLATCC_MIC7576</name>
</gene>
<protein>
    <submittedName>
        <fullName evidence="1">Uncharacterized protein</fullName>
    </submittedName>
</protein>